<protein>
    <submittedName>
        <fullName evidence="1">T9SS type A sorting domain-containing protein</fullName>
    </submittedName>
</protein>
<name>A0AC61QJ02_9BACT</name>
<reference evidence="1" key="1">
    <citation type="submission" date="2019-03" db="EMBL/GenBank/DDBJ databases">
        <title>Candidatus Syntrophosphaera thermopropionivorans: a novel player in syntrophic propionate oxidation during anaerobic digestion.</title>
        <authorList>
            <person name="Dyksma S."/>
        </authorList>
    </citation>
    <scope>NUCLEOTIDE SEQUENCE</scope>
    <source>
        <strain evidence="1">W5</strain>
    </source>
</reference>
<accession>A0AC61QJ02</accession>
<sequence length="1115" mass="124744">MNSRILVLLLCIIALATILPAKEMAPYSYPNKIEIEPQTKVYSSSRIAPEYTFTRTPIPIMTSYYDYMIGSYHSLPLQIIPDNAEGGYFMTYHGRRMASGTRRVFYSYISPQGEIIANNEISDQNLNEGYPTLAVDPVSGKPLYAWHGNFDADLEYEIKFASDAFLDGITGLFHYQIIFDNPIIIDPPDGPITYDNDFDWPTAVIGPSPIAGKRRIYVVATNSVTHSSYPVENPYIAYADFNEEDIEEGNDLVWSYTSIPELNQWNVDMNWRRPFHSITCDNSGNLYYAGYHTAYANDGITPINEPDLDVFICPNYGQGTWRRVSSSSHLNMWNPPTSPTDNTGYFVSPVTGQPYGDNGDIYFGIHNSGHLNASVDNEGRVHVFAIWAFKNSDDYYYPNYQYVKEFIFNPQTETFTIKDICPQKDPADTFNTTFCPWDLEPPFGEVDEFSNIAPSNPLIVSDWPYPHWDDTAHSDAMQFHYNNCKITNANEEGMMAAVWQNSERARRFNKFGDMQYLAYANTPEIWIAVSPDNGNTWSEPIILNNVDTPQFAGLKPMWVYPANKIKYIGMQEGHKVGKLALMFYNDYTWGSNVITPPYHMNPDGGQVMFTELQIVFPVQLPTEDPFGEPIVLSSSMTVMAGVQINGVMASEGDVVAAYVNVNGVPQLRGKETVQVIDGVAGCLLQVYTETNGEIVYFKVWDASTNRVYFAEETLNSIVNGTIGEYPQNLFWLNFGTSQLQIINLQTGWNMISLNVHPESMDITDIFNDIMSNIVMIKSPNGVFIPDNPYNTLTNLADGKGYFVKVSSPCNLLVNGIAIDVAQPINLNPGWNLIGYTPQVTLNTGAALANIATHLIQIKGEEGVYETNNPFSNLNVLHPGKAYWIKVNASCNLVYPPSGKQNIIFQPVLSCKKYGTPIVKTNSQTVLCSLNELAQEGDILATLVNEELRGLSYIKKNNGITGALINIFTEEAGEIIQFKLIKKDSDEVYNFLPDLLSAPGEAIGNYEQGIFYNLIPDQNQIPEINTALISAYPNPFTNSTSISLIMGKEKSPIQLNIYNLRGQKVKTLFDGTLDSGNHNLIWDATDDNGRKVASGIYYCKLHSAGTNQLIKLLLLK</sequence>
<evidence type="ECO:0000313" key="2">
    <source>
        <dbReference type="Proteomes" id="UP000294588"/>
    </source>
</evidence>
<comment type="caution">
    <text evidence="1">The sequence shown here is derived from an EMBL/GenBank/DDBJ whole genome shotgun (WGS) entry which is preliminary data.</text>
</comment>
<evidence type="ECO:0000313" key="1">
    <source>
        <dbReference type="EMBL" id="TDF72987.1"/>
    </source>
</evidence>
<organism evidence="1 2">
    <name type="scientific">Candidatus Syntrophosphaera thermopropionivorans</name>
    <dbReference type="NCBI Taxonomy" id="2593015"/>
    <lineage>
        <taxon>Bacteria</taxon>
        <taxon>Pseudomonadati</taxon>
        <taxon>Candidatus Cloacimonadota</taxon>
        <taxon>Candidatus Cloacimonadia</taxon>
        <taxon>Candidatus Cloacimonadales</taxon>
        <taxon>Candidatus Cloacimonadaceae</taxon>
        <taxon>Candidatus Syntrophosphaera</taxon>
    </lineage>
</organism>
<proteinExistence type="predicted"/>
<gene>
    <name evidence="1" type="ORF">E0946_04190</name>
</gene>
<keyword evidence="2" id="KW-1185">Reference proteome</keyword>
<dbReference type="EMBL" id="SMOG01000010">
    <property type="protein sequence ID" value="TDF72987.1"/>
    <property type="molecule type" value="Genomic_DNA"/>
</dbReference>
<dbReference type="Proteomes" id="UP000294588">
    <property type="component" value="Unassembled WGS sequence"/>
</dbReference>